<keyword evidence="3" id="KW-1185">Reference proteome</keyword>
<feature type="region of interest" description="Disordered" evidence="1">
    <location>
        <begin position="1"/>
        <end position="118"/>
    </location>
</feature>
<sequence>MQPSQYTSAPGPQQSYRSQYTTVASGPQFTPLAPGPQQGYGQSLPHDPQYHLPNQHHQYSPPDQQYGYVPGSRSSQPTYHAPHPHGPNHHYGYHNGDIQSCLSHTQSHPHLTGTSDQHQQAPLLSYINTRTNKSPHSLPPNISSSIAGSHDMGTATSRVPLTQSNAPAARDHDPAPGNLDPALNDLAPPLGDSASVLGDRVPGLASDTARPQETTTRDSLPPLLNFEPPHPTSPVIAPTGVPLTAAAKKMLTPDDVMEGFKLKTLAELRDLQHSHIRYKKLNLAIKIEAQDLFFEYQRKQYLLSLKHSRPFKCLTKYLGQRRTRQKESNWHSFQKTDPLAQKALHNTKDNIGERNKKVGQIYRQQNAVTADRAPAPANTPATFNSNTDPDAAERARFGKIFKSDAAIRKEVKLWAEGVQLKLKELSDSFGVEGFLVLAAQDHRKPLFFQGGSLLGDEYLRALIADTNPMRKFAVWAAGSKGVSQKRKRNDPDPATNVTDQPSNKKSKLSVAAFANRDVCQGTLAHNHKYIAEELGKMFRVAQSKSRLEGKRSSWPGTDTVLRLARVDHKIVVHANTTGLSVEHLIDSPVKKMPIEVTWLVLCGLKNKWIELVEHDFNVLPQSTTTLAELRDLQHSHIRYKKLNLAIKIEAQDLFFEYQRKQYLLSLKHSRPFKCLTKYLGQRRTRQKESNWHSFQKTDPLAQKALHNNELAQQSCPACFGVVLPANHSMHQPDNHKIYICLDANFQQRHHERSSKNYIKIESQPLFIPPEDIQESNTEIRDAEIAKKVSQKAKDRCTEQHKAADDRRNASSWKGCDDTGLFGCCCRHDSVISFCNIFKTGEGRGLPMSIIKRLFADINPDVNVGVLYDIGCTLGKFLQKRDLLTDLRPRMTFATAVFHSYVHDWPCQLQFNPRYNDGWGLTDGEGLERLWSYLSPLVSPLRKHSTDFEKESSPRGDYKNRIPKEG</sequence>
<dbReference type="AlphaFoldDB" id="A0A0L0W0Y2"/>
<protein>
    <recommendedName>
        <fullName evidence="4">CxC1-like cysteine cluster associated with KDZ transposases domain-containing protein</fullName>
    </recommendedName>
</protein>
<feature type="compositionally biased region" description="Low complexity" evidence="1">
    <location>
        <begin position="373"/>
        <end position="387"/>
    </location>
</feature>
<feature type="compositionally biased region" description="Low complexity" evidence="1">
    <location>
        <begin position="178"/>
        <end position="190"/>
    </location>
</feature>
<dbReference type="Proteomes" id="UP000054564">
    <property type="component" value="Unassembled WGS sequence"/>
</dbReference>
<proteinExistence type="predicted"/>
<feature type="compositionally biased region" description="Basic residues" evidence="1">
    <location>
        <begin position="82"/>
        <end position="92"/>
    </location>
</feature>
<dbReference type="InterPro" id="IPR040521">
    <property type="entry name" value="KDZ"/>
</dbReference>
<feature type="compositionally biased region" description="Polar residues" evidence="1">
    <location>
        <begin position="130"/>
        <end position="147"/>
    </location>
</feature>
<dbReference type="OrthoDB" id="2507275at2759"/>
<dbReference type="Pfam" id="PF18758">
    <property type="entry name" value="KDZ"/>
    <property type="match status" value="1"/>
</dbReference>
<dbReference type="PANTHER" id="PTHR33096:SF1">
    <property type="entry name" value="CXC1-LIKE CYSTEINE CLUSTER ASSOCIATED WITH KDZ TRANSPOSASES DOMAIN-CONTAINING PROTEIN"/>
    <property type="match status" value="1"/>
</dbReference>
<dbReference type="STRING" id="1165861.A0A0L0W0Y2"/>
<feature type="region of interest" description="Disordered" evidence="1">
    <location>
        <begin position="130"/>
        <end position="223"/>
    </location>
</feature>
<organism evidence="2 3">
    <name type="scientific">Puccinia striiformis f. sp. tritici PST-78</name>
    <dbReference type="NCBI Taxonomy" id="1165861"/>
    <lineage>
        <taxon>Eukaryota</taxon>
        <taxon>Fungi</taxon>
        <taxon>Dikarya</taxon>
        <taxon>Basidiomycota</taxon>
        <taxon>Pucciniomycotina</taxon>
        <taxon>Pucciniomycetes</taxon>
        <taxon>Pucciniales</taxon>
        <taxon>Pucciniaceae</taxon>
        <taxon>Puccinia</taxon>
    </lineage>
</organism>
<dbReference type="EMBL" id="AJIL01000009">
    <property type="protein sequence ID" value="KNF05181.1"/>
    <property type="molecule type" value="Genomic_DNA"/>
</dbReference>
<evidence type="ECO:0000313" key="2">
    <source>
        <dbReference type="EMBL" id="KNF05181.1"/>
    </source>
</evidence>
<feature type="compositionally biased region" description="Polar residues" evidence="1">
    <location>
        <begin position="97"/>
        <end position="118"/>
    </location>
</feature>
<name>A0A0L0W0Y2_9BASI</name>
<comment type="caution">
    <text evidence="2">The sequence shown here is derived from an EMBL/GenBank/DDBJ whole genome shotgun (WGS) entry which is preliminary data.</text>
</comment>
<feature type="region of interest" description="Disordered" evidence="1">
    <location>
        <begin position="482"/>
        <end position="504"/>
    </location>
</feature>
<feature type="region of interest" description="Disordered" evidence="1">
    <location>
        <begin position="371"/>
        <end position="390"/>
    </location>
</feature>
<reference evidence="3" key="1">
    <citation type="submission" date="2014-03" db="EMBL/GenBank/DDBJ databases">
        <title>The Genome Sequence of Puccinia striiformis f. sp. tritici PST-78.</title>
        <authorList>
            <consortium name="The Broad Institute Genome Sequencing Platform"/>
            <person name="Cuomo C."/>
            <person name="Hulbert S."/>
            <person name="Chen X."/>
            <person name="Walker B."/>
            <person name="Young S.K."/>
            <person name="Zeng Q."/>
            <person name="Gargeya S."/>
            <person name="Fitzgerald M."/>
            <person name="Haas B."/>
            <person name="Abouelleil A."/>
            <person name="Alvarado L."/>
            <person name="Arachchi H.M."/>
            <person name="Berlin A.M."/>
            <person name="Chapman S.B."/>
            <person name="Goldberg J."/>
            <person name="Griggs A."/>
            <person name="Gujja S."/>
            <person name="Hansen M."/>
            <person name="Howarth C."/>
            <person name="Imamovic A."/>
            <person name="Larimer J."/>
            <person name="McCowan C."/>
            <person name="Montmayeur A."/>
            <person name="Murphy C."/>
            <person name="Neiman D."/>
            <person name="Pearson M."/>
            <person name="Priest M."/>
            <person name="Roberts A."/>
            <person name="Saif S."/>
            <person name="Shea T."/>
            <person name="Sisk P."/>
            <person name="Sykes S."/>
            <person name="Wortman J."/>
            <person name="Nusbaum C."/>
            <person name="Birren B."/>
        </authorList>
    </citation>
    <scope>NUCLEOTIDE SEQUENCE [LARGE SCALE GENOMIC DNA]</scope>
    <source>
        <strain evidence="3">race PST-78</strain>
    </source>
</reference>
<feature type="compositionally biased region" description="Polar residues" evidence="1">
    <location>
        <begin position="1"/>
        <end position="28"/>
    </location>
</feature>
<gene>
    <name evidence="2" type="ORF">PSTG_01809</name>
</gene>
<feature type="compositionally biased region" description="Polar residues" evidence="1">
    <location>
        <begin position="209"/>
        <end position="218"/>
    </location>
</feature>
<feature type="compositionally biased region" description="Polar residues" evidence="1">
    <location>
        <begin position="154"/>
        <end position="166"/>
    </location>
</feature>
<evidence type="ECO:0000313" key="3">
    <source>
        <dbReference type="Proteomes" id="UP000054564"/>
    </source>
</evidence>
<dbReference type="PANTHER" id="PTHR33096">
    <property type="entry name" value="CXC2 DOMAIN-CONTAINING PROTEIN"/>
    <property type="match status" value="1"/>
</dbReference>
<accession>A0A0L0W0Y2</accession>
<feature type="region of interest" description="Disordered" evidence="1">
    <location>
        <begin position="944"/>
        <end position="965"/>
    </location>
</feature>
<evidence type="ECO:0008006" key="4">
    <source>
        <dbReference type="Google" id="ProtNLM"/>
    </source>
</evidence>
<evidence type="ECO:0000256" key="1">
    <source>
        <dbReference type="SAM" id="MobiDB-lite"/>
    </source>
</evidence>